<dbReference type="InterPro" id="IPR001245">
    <property type="entry name" value="Ser-Thr/Tyr_kinase_cat_dom"/>
</dbReference>
<feature type="domain" description="Protein kinase" evidence="2">
    <location>
        <begin position="29"/>
        <end position="317"/>
    </location>
</feature>
<dbReference type="InterPro" id="IPR011009">
    <property type="entry name" value="Kinase-like_dom_sf"/>
</dbReference>
<dbReference type="InterPro" id="IPR051681">
    <property type="entry name" value="Ser/Thr_Kinases-Pseudokinases"/>
</dbReference>
<name>A0A5C3NAE0_9AGAM</name>
<dbReference type="PROSITE" id="PS00108">
    <property type="entry name" value="PROTEIN_KINASE_ST"/>
    <property type="match status" value="1"/>
</dbReference>
<gene>
    <name evidence="3" type="ORF">OE88DRAFT_1732967</name>
</gene>
<dbReference type="Proteomes" id="UP000305948">
    <property type="component" value="Unassembled WGS sequence"/>
</dbReference>
<dbReference type="EMBL" id="ML213506">
    <property type="protein sequence ID" value="TFK54290.1"/>
    <property type="molecule type" value="Genomic_DNA"/>
</dbReference>
<accession>A0A5C3NAE0</accession>
<keyword evidence="3" id="KW-0418">Kinase</keyword>
<evidence type="ECO:0000256" key="1">
    <source>
        <dbReference type="SAM" id="MobiDB-lite"/>
    </source>
</evidence>
<dbReference type="GO" id="GO:0004674">
    <property type="term" value="F:protein serine/threonine kinase activity"/>
    <property type="evidence" value="ECO:0007669"/>
    <property type="project" value="TreeGrafter"/>
</dbReference>
<dbReference type="Gene3D" id="1.10.510.10">
    <property type="entry name" value="Transferase(Phosphotransferase) domain 1"/>
    <property type="match status" value="1"/>
</dbReference>
<evidence type="ECO:0000313" key="3">
    <source>
        <dbReference type="EMBL" id="TFK54290.1"/>
    </source>
</evidence>
<evidence type="ECO:0000313" key="4">
    <source>
        <dbReference type="Proteomes" id="UP000305948"/>
    </source>
</evidence>
<dbReference type="OrthoDB" id="3260205at2759"/>
<keyword evidence="4" id="KW-1185">Reference proteome</keyword>
<dbReference type="STRING" id="5364.A0A5C3NAE0"/>
<dbReference type="InterPro" id="IPR000719">
    <property type="entry name" value="Prot_kinase_dom"/>
</dbReference>
<sequence>MSGQHHSSHRKPLPVPGPDECPNLSKDITNINELVADGGFSKVYRGTWRVSGAKKFDIVIKYLRFNTSDEEWQKSMRKSALREINVWCKLQDDNILKLHGFCDGLGPGMAQEMAPALVSSFCKNGTVMHYLGKQTGDALQAAKSMATIGITYGLQYLHRNGIVHGDLKPNNVLVSDGGQPLITDFGRSKILDKEGFTHTIAAISTRYTAPEVLVPEGDNEIPVVTKSSDVYSFAMTILEFTVCFHYPFTYFFKVYTGNVPFAGIKLDTKVIVVVAAHAKRPPLDGVPPDWHGLLQKCWDKDSIARPSMAFSKSYGSTSASAACCADSST</sequence>
<keyword evidence="3" id="KW-0808">Transferase</keyword>
<dbReference type="GO" id="GO:0005524">
    <property type="term" value="F:ATP binding"/>
    <property type="evidence" value="ECO:0007669"/>
    <property type="project" value="InterPro"/>
</dbReference>
<dbReference type="SMART" id="SM00220">
    <property type="entry name" value="S_TKc"/>
    <property type="match status" value="1"/>
</dbReference>
<proteinExistence type="predicted"/>
<dbReference type="InterPro" id="IPR008271">
    <property type="entry name" value="Ser/Thr_kinase_AS"/>
</dbReference>
<feature type="compositionally biased region" description="Basic residues" evidence="1">
    <location>
        <begin position="1"/>
        <end position="12"/>
    </location>
</feature>
<evidence type="ECO:0000259" key="2">
    <source>
        <dbReference type="PROSITE" id="PS50011"/>
    </source>
</evidence>
<dbReference type="PANTHER" id="PTHR44329:SF214">
    <property type="entry name" value="PROTEIN KINASE DOMAIN-CONTAINING PROTEIN"/>
    <property type="match status" value="1"/>
</dbReference>
<dbReference type="Pfam" id="PF07714">
    <property type="entry name" value="PK_Tyr_Ser-Thr"/>
    <property type="match status" value="1"/>
</dbReference>
<protein>
    <submittedName>
        <fullName evidence="3">Kinase-like protein</fullName>
    </submittedName>
</protein>
<dbReference type="PANTHER" id="PTHR44329">
    <property type="entry name" value="SERINE/THREONINE-PROTEIN KINASE TNNI3K-RELATED"/>
    <property type="match status" value="1"/>
</dbReference>
<dbReference type="PIRSF" id="PIRSF000654">
    <property type="entry name" value="Integrin-linked_kinase"/>
    <property type="match status" value="1"/>
</dbReference>
<dbReference type="SUPFAM" id="SSF56112">
    <property type="entry name" value="Protein kinase-like (PK-like)"/>
    <property type="match status" value="1"/>
</dbReference>
<reference evidence="3 4" key="1">
    <citation type="journal article" date="2019" name="Nat. Ecol. Evol.">
        <title>Megaphylogeny resolves global patterns of mushroom evolution.</title>
        <authorList>
            <person name="Varga T."/>
            <person name="Krizsan K."/>
            <person name="Foldi C."/>
            <person name="Dima B."/>
            <person name="Sanchez-Garcia M."/>
            <person name="Sanchez-Ramirez S."/>
            <person name="Szollosi G.J."/>
            <person name="Szarkandi J.G."/>
            <person name="Papp V."/>
            <person name="Albert L."/>
            <person name="Andreopoulos W."/>
            <person name="Angelini C."/>
            <person name="Antonin V."/>
            <person name="Barry K.W."/>
            <person name="Bougher N.L."/>
            <person name="Buchanan P."/>
            <person name="Buyck B."/>
            <person name="Bense V."/>
            <person name="Catcheside P."/>
            <person name="Chovatia M."/>
            <person name="Cooper J."/>
            <person name="Damon W."/>
            <person name="Desjardin D."/>
            <person name="Finy P."/>
            <person name="Geml J."/>
            <person name="Haridas S."/>
            <person name="Hughes K."/>
            <person name="Justo A."/>
            <person name="Karasinski D."/>
            <person name="Kautmanova I."/>
            <person name="Kiss B."/>
            <person name="Kocsube S."/>
            <person name="Kotiranta H."/>
            <person name="LaButti K.M."/>
            <person name="Lechner B.E."/>
            <person name="Liimatainen K."/>
            <person name="Lipzen A."/>
            <person name="Lukacs Z."/>
            <person name="Mihaltcheva S."/>
            <person name="Morgado L.N."/>
            <person name="Niskanen T."/>
            <person name="Noordeloos M.E."/>
            <person name="Ohm R.A."/>
            <person name="Ortiz-Santana B."/>
            <person name="Ovrebo C."/>
            <person name="Racz N."/>
            <person name="Riley R."/>
            <person name="Savchenko A."/>
            <person name="Shiryaev A."/>
            <person name="Soop K."/>
            <person name="Spirin V."/>
            <person name="Szebenyi C."/>
            <person name="Tomsovsky M."/>
            <person name="Tulloss R.E."/>
            <person name="Uehling J."/>
            <person name="Grigoriev I.V."/>
            <person name="Vagvolgyi C."/>
            <person name="Papp T."/>
            <person name="Martin F.M."/>
            <person name="Miettinen O."/>
            <person name="Hibbett D.S."/>
            <person name="Nagy L.G."/>
        </authorList>
    </citation>
    <scope>NUCLEOTIDE SEQUENCE [LARGE SCALE GENOMIC DNA]</scope>
    <source>
        <strain evidence="3 4">OMC1185</strain>
    </source>
</reference>
<feature type="region of interest" description="Disordered" evidence="1">
    <location>
        <begin position="1"/>
        <end position="22"/>
    </location>
</feature>
<dbReference type="PROSITE" id="PS50011">
    <property type="entry name" value="PROTEIN_KINASE_DOM"/>
    <property type="match status" value="1"/>
</dbReference>
<organism evidence="3 4">
    <name type="scientific">Heliocybe sulcata</name>
    <dbReference type="NCBI Taxonomy" id="5364"/>
    <lineage>
        <taxon>Eukaryota</taxon>
        <taxon>Fungi</taxon>
        <taxon>Dikarya</taxon>
        <taxon>Basidiomycota</taxon>
        <taxon>Agaricomycotina</taxon>
        <taxon>Agaricomycetes</taxon>
        <taxon>Gloeophyllales</taxon>
        <taxon>Gloeophyllaceae</taxon>
        <taxon>Heliocybe</taxon>
    </lineage>
</organism>
<dbReference type="AlphaFoldDB" id="A0A5C3NAE0"/>